<accession>A0A132BTZ4</accession>
<dbReference type="PANTHER" id="PTHR47506">
    <property type="entry name" value="TRANSCRIPTIONAL REGULATORY PROTEIN"/>
    <property type="match status" value="1"/>
</dbReference>
<evidence type="ECO:0000256" key="1">
    <source>
        <dbReference type="ARBA" id="ARBA00023015"/>
    </source>
</evidence>
<dbReference type="InterPro" id="IPR001647">
    <property type="entry name" value="HTH_TetR"/>
</dbReference>
<keyword evidence="7" id="KW-1185">Reference proteome</keyword>
<dbReference type="GO" id="GO:0003677">
    <property type="term" value="F:DNA binding"/>
    <property type="evidence" value="ECO:0007669"/>
    <property type="project" value="UniProtKB-UniRule"/>
</dbReference>
<dbReference type="SUPFAM" id="SSF46689">
    <property type="entry name" value="Homeodomain-like"/>
    <property type="match status" value="1"/>
</dbReference>
<dbReference type="EMBL" id="LPUY01000095">
    <property type="protein sequence ID" value="KUP91532.1"/>
    <property type="molecule type" value="Genomic_DNA"/>
</dbReference>
<feature type="DNA-binding region" description="H-T-H motif" evidence="4">
    <location>
        <begin position="32"/>
        <end position="51"/>
    </location>
</feature>
<evidence type="ECO:0000313" key="6">
    <source>
        <dbReference type="EMBL" id="KUP91532.1"/>
    </source>
</evidence>
<dbReference type="PRINTS" id="PR00455">
    <property type="entry name" value="HTHTETR"/>
</dbReference>
<name>A0A132BTZ4_9RHOB</name>
<proteinExistence type="predicted"/>
<dbReference type="InterPro" id="IPR009057">
    <property type="entry name" value="Homeodomain-like_sf"/>
</dbReference>
<gene>
    <name evidence="6" type="primary">acnR_2</name>
    <name evidence="6" type="ORF">TRIHO_36960</name>
</gene>
<evidence type="ECO:0000256" key="3">
    <source>
        <dbReference type="ARBA" id="ARBA00023163"/>
    </source>
</evidence>
<evidence type="ECO:0000313" key="7">
    <source>
        <dbReference type="Proteomes" id="UP000068382"/>
    </source>
</evidence>
<dbReference type="AlphaFoldDB" id="A0A132BTZ4"/>
<dbReference type="Proteomes" id="UP000068382">
    <property type="component" value="Unassembled WGS sequence"/>
</dbReference>
<keyword evidence="2 4" id="KW-0238">DNA-binding</keyword>
<dbReference type="PANTHER" id="PTHR47506:SF1">
    <property type="entry name" value="HTH-TYPE TRANSCRIPTIONAL REGULATOR YJDC"/>
    <property type="match status" value="1"/>
</dbReference>
<dbReference type="Pfam" id="PF00440">
    <property type="entry name" value="TetR_N"/>
    <property type="match status" value="1"/>
</dbReference>
<evidence type="ECO:0000259" key="5">
    <source>
        <dbReference type="PROSITE" id="PS50977"/>
    </source>
</evidence>
<sequence>MNPSSPTHGTTRSQLIVSARKLFAAHGFAGASIAAIARELGLTKQALLHHFGSKEALYALAVEQTADEVLHLLFDAMEDDRPPEDQLEAFFARYLAQMQFDADPARLLGRELIDAVTTGGEATRPQDGGAFVTLLESLVATVQATERWQGAGVQGALAVTTQLLGAAALIYTGSATLTGVFGPAATQGARDQSVQIYAALVSGALRH</sequence>
<comment type="caution">
    <text evidence="6">The sequence shown here is derived from an EMBL/GenBank/DDBJ whole genome shotgun (WGS) entry which is preliminary data.</text>
</comment>
<organism evidence="6 7">
    <name type="scientific">Tritonibacter horizontis</name>
    <dbReference type="NCBI Taxonomy" id="1768241"/>
    <lineage>
        <taxon>Bacteria</taxon>
        <taxon>Pseudomonadati</taxon>
        <taxon>Pseudomonadota</taxon>
        <taxon>Alphaproteobacteria</taxon>
        <taxon>Rhodobacterales</taxon>
        <taxon>Paracoccaceae</taxon>
        <taxon>Tritonibacter</taxon>
    </lineage>
</organism>
<dbReference type="Gene3D" id="1.10.10.60">
    <property type="entry name" value="Homeodomain-like"/>
    <property type="match status" value="1"/>
</dbReference>
<dbReference type="PROSITE" id="PS50977">
    <property type="entry name" value="HTH_TETR_2"/>
    <property type="match status" value="1"/>
</dbReference>
<protein>
    <submittedName>
        <fullName evidence="6">HTH-type transcriptional repressor AcnR</fullName>
    </submittedName>
</protein>
<evidence type="ECO:0000256" key="2">
    <source>
        <dbReference type="ARBA" id="ARBA00023125"/>
    </source>
</evidence>
<evidence type="ECO:0000256" key="4">
    <source>
        <dbReference type="PROSITE-ProRule" id="PRU00335"/>
    </source>
</evidence>
<keyword evidence="3" id="KW-0804">Transcription</keyword>
<dbReference type="Gene3D" id="1.10.357.10">
    <property type="entry name" value="Tetracycline Repressor, domain 2"/>
    <property type="match status" value="1"/>
</dbReference>
<keyword evidence="1" id="KW-0805">Transcription regulation</keyword>
<dbReference type="OrthoDB" id="2356263at2"/>
<reference evidence="6 7" key="1">
    <citation type="submission" date="2015-12" db="EMBL/GenBank/DDBJ databases">
        <title>Genome sequence of the marine Rhodobacteraceae strain O3.65, Candidatus Tritonibacter horizontis.</title>
        <authorList>
            <person name="Poehlein A."/>
            <person name="Giebel H.A."/>
            <person name="Voget S."/>
            <person name="Brinkhoff T."/>
        </authorList>
    </citation>
    <scope>NUCLEOTIDE SEQUENCE [LARGE SCALE GENOMIC DNA]</scope>
    <source>
        <strain evidence="6 7">O3.65</strain>
    </source>
</reference>
<feature type="domain" description="HTH tetR-type" evidence="5">
    <location>
        <begin position="9"/>
        <end position="69"/>
    </location>
</feature>
<dbReference type="PATRIC" id="fig|1768241.3.peg.3856"/>